<evidence type="ECO:0000256" key="1">
    <source>
        <dbReference type="HAMAP-Rule" id="MF_02095"/>
    </source>
</evidence>
<feature type="binding site" evidence="1">
    <location>
        <position position="68"/>
    </location>
    <ligand>
        <name>substrate</name>
    </ligand>
</feature>
<protein>
    <recommendedName>
        <fullName evidence="1">3'(2'),5'-bisphosphate nucleotidase CysQ</fullName>
        <ecNumber evidence="1">3.1.3.7</ecNumber>
    </recommendedName>
    <alternativeName>
        <fullName evidence="1">3'(2'),5-bisphosphonucleoside 3'(2')-phosphohydrolase</fullName>
    </alternativeName>
    <alternativeName>
        <fullName evidence="1">3'-phosphoadenosine 5'-phosphate phosphatase</fullName>
        <shortName evidence="1">PAP phosphatase</shortName>
    </alternativeName>
</protein>
<feature type="binding site" evidence="1">
    <location>
        <position position="91"/>
    </location>
    <ligand>
        <name>Mg(2+)</name>
        <dbReference type="ChEBI" id="CHEBI:18420"/>
        <label>2</label>
    </ligand>
</feature>
<evidence type="ECO:0000313" key="3">
    <source>
        <dbReference type="EMBL" id="GGA88767.1"/>
    </source>
</evidence>
<feature type="binding site" evidence="1">
    <location>
        <position position="88"/>
    </location>
    <ligand>
        <name>Mg(2+)</name>
        <dbReference type="ChEBI" id="CHEBI:18420"/>
        <label>2</label>
    </ligand>
</feature>
<dbReference type="InterPro" id="IPR000760">
    <property type="entry name" value="Inositol_monophosphatase-like"/>
</dbReference>
<feature type="binding site" evidence="2">
    <location>
        <position position="91"/>
    </location>
    <ligand>
        <name>Mg(2+)</name>
        <dbReference type="ChEBI" id="CHEBI:18420"/>
        <label>1</label>
        <note>catalytic</note>
    </ligand>
</feature>
<evidence type="ECO:0000313" key="4">
    <source>
        <dbReference type="Proteomes" id="UP000619743"/>
    </source>
</evidence>
<keyword evidence="1" id="KW-0997">Cell inner membrane</keyword>
<dbReference type="GO" id="GO:0050427">
    <property type="term" value="P:3'-phosphoadenosine 5'-phosphosulfate metabolic process"/>
    <property type="evidence" value="ECO:0007669"/>
    <property type="project" value="TreeGrafter"/>
</dbReference>
<accession>A0A8J2UA92</accession>
<sequence length="270" mass="29654">MKLEQLLESVMTIAVDAGQAISEIYDSGDFEALEKSDQTPVTTADLAANDVILKGLSQLPVDYPILSEESEHIPYNQRSHWNRYWLVDPLDGTGEFIQRSGDFAVNIALIEAGVPIMGIIHAPVSGVSYAAIRGQCVFRRDPDGTDTPIHSRSLKPKEEKLRFAISRRQKLDLITQCLPAGVNAEFIPFGSSTLKSCMVAEGSADCYLRIGPTGEWDTGAAQCIVSQAGGAVMTMGLEPLTYNQRESFENPNFMVVADPDYRWGDIIRSH</sequence>
<name>A0A8J2UA92_9GAMM</name>
<feature type="binding site" evidence="1">
    <location>
        <position position="88"/>
    </location>
    <ligand>
        <name>Mg(2+)</name>
        <dbReference type="ChEBI" id="CHEBI:18420"/>
        <label>1</label>
    </ligand>
</feature>
<feature type="binding site" evidence="1">
    <location>
        <begin position="90"/>
        <end position="93"/>
    </location>
    <ligand>
        <name>substrate</name>
    </ligand>
</feature>
<dbReference type="Gene3D" id="3.30.540.10">
    <property type="entry name" value="Fructose-1,6-Bisphosphatase, subunit A, domain 1"/>
    <property type="match status" value="1"/>
</dbReference>
<feature type="binding site" evidence="2">
    <location>
        <position position="88"/>
    </location>
    <ligand>
        <name>Mg(2+)</name>
        <dbReference type="ChEBI" id="CHEBI:18420"/>
        <label>1</label>
        <note>catalytic</note>
    </ligand>
</feature>
<dbReference type="GO" id="GO:0005886">
    <property type="term" value="C:plasma membrane"/>
    <property type="evidence" value="ECO:0007669"/>
    <property type="project" value="UniProtKB-SubCell"/>
</dbReference>
<feature type="binding site" evidence="1">
    <location>
        <position position="217"/>
    </location>
    <ligand>
        <name>substrate</name>
    </ligand>
</feature>
<comment type="subcellular location">
    <subcellularLocation>
        <location evidence="1">Cell inner membrane</location>
        <topology evidence="1">Peripheral membrane protein</topology>
        <orientation evidence="1">Cytoplasmic side</orientation>
    </subcellularLocation>
</comment>
<evidence type="ECO:0000256" key="2">
    <source>
        <dbReference type="PIRSR" id="PIRSR600760-2"/>
    </source>
</evidence>
<dbReference type="PANTHER" id="PTHR43028:SF7">
    <property type="entry name" value="3'(2'),5'-BISPHOSPHATE NUCLEOTIDASE CYSQ"/>
    <property type="match status" value="1"/>
</dbReference>
<dbReference type="InterPro" id="IPR006240">
    <property type="entry name" value="CysQ"/>
</dbReference>
<proteinExistence type="inferred from homology"/>
<dbReference type="Gene3D" id="3.40.190.80">
    <property type="match status" value="1"/>
</dbReference>
<keyword evidence="1" id="KW-0378">Hydrolase</keyword>
<comment type="function">
    <text evidence="1">Converts adenosine-3',5'-bisphosphate (PAP) to AMP.</text>
</comment>
<dbReference type="GO" id="GO:0000287">
    <property type="term" value="F:magnesium ion binding"/>
    <property type="evidence" value="ECO:0007669"/>
    <property type="project" value="UniProtKB-UniRule"/>
</dbReference>
<keyword evidence="4" id="KW-1185">Reference proteome</keyword>
<dbReference type="Pfam" id="PF00459">
    <property type="entry name" value="Inositol_P"/>
    <property type="match status" value="1"/>
</dbReference>
<feature type="binding site" evidence="1">
    <location>
        <position position="68"/>
    </location>
    <ligand>
        <name>Mg(2+)</name>
        <dbReference type="ChEBI" id="CHEBI:18420"/>
        <label>1</label>
    </ligand>
</feature>
<dbReference type="EMBL" id="BMDX01000025">
    <property type="protein sequence ID" value="GGA88767.1"/>
    <property type="molecule type" value="Genomic_DNA"/>
</dbReference>
<feature type="binding site" evidence="2">
    <location>
        <position position="68"/>
    </location>
    <ligand>
        <name>Mg(2+)</name>
        <dbReference type="ChEBI" id="CHEBI:18420"/>
        <label>1</label>
        <note>catalytic</note>
    </ligand>
</feature>
<dbReference type="PANTHER" id="PTHR43028">
    <property type="entry name" value="3'(2'),5'-BISPHOSPHATE NUCLEOTIDASE 1"/>
    <property type="match status" value="1"/>
</dbReference>
<keyword evidence="1 2" id="KW-0460">Magnesium</keyword>
<comment type="similarity">
    <text evidence="1">Belongs to the inositol monophosphatase superfamily. CysQ family.</text>
</comment>
<reference evidence="4" key="1">
    <citation type="journal article" date="2019" name="Int. J. Syst. Evol. Microbiol.">
        <title>The Global Catalogue of Microorganisms (GCM) 10K type strain sequencing project: providing services to taxonomists for standard genome sequencing and annotation.</title>
        <authorList>
            <consortium name="The Broad Institute Genomics Platform"/>
            <consortium name="The Broad Institute Genome Sequencing Center for Infectious Disease"/>
            <person name="Wu L."/>
            <person name="Ma J."/>
        </authorList>
    </citation>
    <scope>NUCLEOTIDE SEQUENCE [LARGE SCALE GENOMIC DNA]</scope>
    <source>
        <strain evidence="4">CGMCC 1.10130</strain>
    </source>
</reference>
<feature type="binding site" evidence="2">
    <location>
        <position position="90"/>
    </location>
    <ligand>
        <name>Mg(2+)</name>
        <dbReference type="ChEBI" id="CHEBI:18420"/>
        <label>2</label>
    </ligand>
</feature>
<dbReference type="InterPro" id="IPR050725">
    <property type="entry name" value="CysQ/Inositol_MonoPase"/>
</dbReference>
<comment type="caution">
    <text evidence="3">The sequence shown here is derived from an EMBL/GenBank/DDBJ whole genome shotgun (WGS) entry which is preliminary data.</text>
</comment>
<dbReference type="CDD" id="cd01638">
    <property type="entry name" value="CysQ"/>
    <property type="match status" value="1"/>
</dbReference>
<comment type="catalytic activity">
    <reaction evidence="1">
        <text>adenosine 3',5'-bisphosphate + H2O = AMP + phosphate</text>
        <dbReference type="Rhea" id="RHEA:10040"/>
        <dbReference type="ChEBI" id="CHEBI:15377"/>
        <dbReference type="ChEBI" id="CHEBI:43474"/>
        <dbReference type="ChEBI" id="CHEBI:58343"/>
        <dbReference type="ChEBI" id="CHEBI:456215"/>
        <dbReference type="EC" id="3.1.3.7"/>
    </reaction>
</comment>
<feature type="binding site" evidence="2">
    <location>
        <position position="217"/>
    </location>
    <ligand>
        <name>Mg(2+)</name>
        <dbReference type="ChEBI" id="CHEBI:18420"/>
        <label>1</label>
        <note>catalytic</note>
    </ligand>
</feature>
<dbReference type="RefSeq" id="WP_087507353.1">
    <property type="nucleotide sequence ID" value="NZ_BMDX01000025.1"/>
</dbReference>
<dbReference type="GO" id="GO:0000103">
    <property type="term" value="P:sulfate assimilation"/>
    <property type="evidence" value="ECO:0007669"/>
    <property type="project" value="TreeGrafter"/>
</dbReference>
<dbReference type="NCBIfam" id="TIGR01331">
    <property type="entry name" value="bisphos_cysQ"/>
    <property type="match status" value="1"/>
</dbReference>
<dbReference type="OrthoDB" id="9785695at2"/>
<dbReference type="GO" id="GO:0008441">
    <property type="term" value="F:3'(2'),5'-bisphosphate nucleotidase activity"/>
    <property type="evidence" value="ECO:0007669"/>
    <property type="project" value="UniProtKB-UniRule"/>
</dbReference>
<keyword evidence="1 2" id="KW-0479">Metal-binding</keyword>
<dbReference type="HAMAP" id="MF_02095">
    <property type="entry name" value="CysQ"/>
    <property type="match status" value="1"/>
</dbReference>
<keyword evidence="1" id="KW-1003">Cell membrane</keyword>
<feature type="binding site" evidence="1">
    <location>
        <position position="90"/>
    </location>
    <ligand>
        <name>Mg(2+)</name>
        <dbReference type="ChEBI" id="CHEBI:18420"/>
        <label>1</label>
    </ligand>
</feature>
<dbReference type="SUPFAM" id="SSF56655">
    <property type="entry name" value="Carbohydrate phosphatase"/>
    <property type="match status" value="1"/>
</dbReference>
<dbReference type="EC" id="3.1.3.7" evidence="1"/>
<comment type="cofactor">
    <cofactor evidence="1 2">
        <name>Mg(2+)</name>
        <dbReference type="ChEBI" id="CHEBI:18420"/>
    </cofactor>
</comment>
<dbReference type="Proteomes" id="UP000619743">
    <property type="component" value="Unassembled WGS sequence"/>
</dbReference>
<gene>
    <name evidence="1 3" type="primary">cysQ</name>
    <name evidence="3" type="ORF">GCM10011369_33660</name>
</gene>
<feature type="binding site" evidence="1">
    <location>
        <position position="217"/>
    </location>
    <ligand>
        <name>Mg(2+)</name>
        <dbReference type="ChEBI" id="CHEBI:18420"/>
        <label>2</label>
    </ligand>
</feature>
<keyword evidence="1" id="KW-0472">Membrane</keyword>
<organism evidence="3 4">
    <name type="scientific">Neiella marina</name>
    <dbReference type="NCBI Taxonomy" id="508461"/>
    <lineage>
        <taxon>Bacteria</taxon>
        <taxon>Pseudomonadati</taxon>
        <taxon>Pseudomonadota</taxon>
        <taxon>Gammaproteobacteria</taxon>
        <taxon>Alteromonadales</taxon>
        <taxon>Echinimonadaceae</taxon>
        <taxon>Neiella</taxon>
    </lineage>
</organism>
<dbReference type="AlphaFoldDB" id="A0A8J2UA92"/>